<gene>
    <name evidence="1" type="ORF">HPB50_009024</name>
</gene>
<accession>A0ACB7SWH0</accession>
<sequence>MVRNAAAPSITPAAAMAIARPPAAQQPRPRSSNHKGEPQNSEGRRLCSVFSRCPKKRKVNCGSFDVPFAGGGPTPRDRTDRAPLAATRPKRPRPRGRPGYRRLCRRLRCPTLLS</sequence>
<protein>
    <submittedName>
        <fullName evidence="1">Uncharacterized protein</fullName>
    </submittedName>
</protein>
<proteinExistence type="predicted"/>
<comment type="caution">
    <text evidence="1">The sequence shown here is derived from an EMBL/GenBank/DDBJ whole genome shotgun (WGS) entry which is preliminary data.</text>
</comment>
<reference evidence="1" key="1">
    <citation type="submission" date="2020-05" db="EMBL/GenBank/DDBJ databases">
        <title>Large-scale comparative analyses of tick genomes elucidate their genetic diversity and vector capacities.</title>
        <authorList>
            <person name="Jia N."/>
            <person name="Wang J."/>
            <person name="Shi W."/>
            <person name="Du L."/>
            <person name="Sun Y."/>
            <person name="Zhan W."/>
            <person name="Jiang J."/>
            <person name="Wang Q."/>
            <person name="Zhang B."/>
            <person name="Ji P."/>
            <person name="Sakyi L.B."/>
            <person name="Cui X."/>
            <person name="Yuan T."/>
            <person name="Jiang B."/>
            <person name="Yang W."/>
            <person name="Lam T.T.-Y."/>
            <person name="Chang Q."/>
            <person name="Ding S."/>
            <person name="Wang X."/>
            <person name="Zhu J."/>
            <person name="Ruan X."/>
            <person name="Zhao L."/>
            <person name="Wei J."/>
            <person name="Que T."/>
            <person name="Du C."/>
            <person name="Cheng J."/>
            <person name="Dai P."/>
            <person name="Han X."/>
            <person name="Huang E."/>
            <person name="Gao Y."/>
            <person name="Liu J."/>
            <person name="Shao H."/>
            <person name="Ye R."/>
            <person name="Li L."/>
            <person name="Wei W."/>
            <person name="Wang X."/>
            <person name="Wang C."/>
            <person name="Yang T."/>
            <person name="Huo Q."/>
            <person name="Li W."/>
            <person name="Guo W."/>
            <person name="Chen H."/>
            <person name="Zhou L."/>
            <person name="Ni X."/>
            <person name="Tian J."/>
            <person name="Zhou Y."/>
            <person name="Sheng Y."/>
            <person name="Liu T."/>
            <person name="Pan Y."/>
            <person name="Xia L."/>
            <person name="Li J."/>
            <person name="Zhao F."/>
            <person name="Cao W."/>
        </authorList>
    </citation>
    <scope>NUCLEOTIDE SEQUENCE</scope>
    <source>
        <strain evidence="1">Hyas-2018</strain>
    </source>
</reference>
<name>A0ACB7SWH0_HYAAI</name>
<keyword evidence="2" id="KW-1185">Reference proteome</keyword>
<evidence type="ECO:0000313" key="1">
    <source>
        <dbReference type="EMBL" id="KAH6938382.1"/>
    </source>
</evidence>
<dbReference type="Proteomes" id="UP000821845">
    <property type="component" value="Chromosome 2"/>
</dbReference>
<evidence type="ECO:0000313" key="2">
    <source>
        <dbReference type="Proteomes" id="UP000821845"/>
    </source>
</evidence>
<dbReference type="EMBL" id="CM023482">
    <property type="protein sequence ID" value="KAH6938382.1"/>
    <property type="molecule type" value="Genomic_DNA"/>
</dbReference>
<organism evidence="1 2">
    <name type="scientific">Hyalomma asiaticum</name>
    <name type="common">Tick</name>
    <dbReference type="NCBI Taxonomy" id="266040"/>
    <lineage>
        <taxon>Eukaryota</taxon>
        <taxon>Metazoa</taxon>
        <taxon>Ecdysozoa</taxon>
        <taxon>Arthropoda</taxon>
        <taxon>Chelicerata</taxon>
        <taxon>Arachnida</taxon>
        <taxon>Acari</taxon>
        <taxon>Parasitiformes</taxon>
        <taxon>Ixodida</taxon>
        <taxon>Ixodoidea</taxon>
        <taxon>Ixodidae</taxon>
        <taxon>Hyalomminae</taxon>
        <taxon>Hyalomma</taxon>
    </lineage>
</organism>